<dbReference type="GeneID" id="94431642"/>
<dbReference type="Proteomes" id="UP000221165">
    <property type="component" value="Unassembled WGS sequence"/>
</dbReference>
<dbReference type="EMBL" id="MIGC01004604">
    <property type="protein sequence ID" value="PHJ17882.1"/>
    <property type="molecule type" value="Genomic_DNA"/>
</dbReference>
<comment type="caution">
    <text evidence="1">The sequence shown here is derived from an EMBL/GenBank/DDBJ whole genome shotgun (WGS) entry which is preliminary data.</text>
</comment>
<gene>
    <name evidence="1" type="ORF">CSUI_008297</name>
</gene>
<dbReference type="VEuPathDB" id="ToxoDB:CSUI_008297"/>
<evidence type="ECO:0000313" key="2">
    <source>
        <dbReference type="Proteomes" id="UP000221165"/>
    </source>
</evidence>
<keyword evidence="2" id="KW-1185">Reference proteome</keyword>
<dbReference type="RefSeq" id="XP_067919596.1">
    <property type="nucleotide sequence ID" value="XM_068068431.1"/>
</dbReference>
<protein>
    <submittedName>
        <fullName evidence="1">Uncharacterized protein</fullName>
    </submittedName>
</protein>
<reference evidence="1 2" key="1">
    <citation type="journal article" date="2017" name="Int. J. Parasitol.">
        <title>The genome of the protozoan parasite Cystoisospora suis and a reverse vaccinology approach to identify vaccine candidates.</title>
        <authorList>
            <person name="Palmieri N."/>
            <person name="Shrestha A."/>
            <person name="Ruttkowski B."/>
            <person name="Beck T."/>
            <person name="Vogl C."/>
            <person name="Tomley F."/>
            <person name="Blake D.P."/>
            <person name="Joachim A."/>
        </authorList>
    </citation>
    <scope>NUCLEOTIDE SEQUENCE [LARGE SCALE GENOMIC DNA]</scope>
    <source>
        <strain evidence="1 2">Wien I</strain>
    </source>
</reference>
<evidence type="ECO:0000313" key="1">
    <source>
        <dbReference type="EMBL" id="PHJ17882.1"/>
    </source>
</evidence>
<proteinExistence type="predicted"/>
<dbReference type="AlphaFoldDB" id="A0A2C6KN22"/>
<sequence length="48" mass="5180">MLGPCNANSVVGSIPHLWRVPCCVLGNAERLCVLRFLGAVLPIFNLCI</sequence>
<name>A0A2C6KN22_9APIC</name>
<organism evidence="1 2">
    <name type="scientific">Cystoisospora suis</name>
    <dbReference type="NCBI Taxonomy" id="483139"/>
    <lineage>
        <taxon>Eukaryota</taxon>
        <taxon>Sar</taxon>
        <taxon>Alveolata</taxon>
        <taxon>Apicomplexa</taxon>
        <taxon>Conoidasida</taxon>
        <taxon>Coccidia</taxon>
        <taxon>Eucoccidiorida</taxon>
        <taxon>Eimeriorina</taxon>
        <taxon>Sarcocystidae</taxon>
        <taxon>Cystoisospora</taxon>
    </lineage>
</organism>
<accession>A0A2C6KN22</accession>